<reference evidence="1 2" key="1">
    <citation type="submission" date="2022-05" db="EMBL/GenBank/DDBJ databases">
        <authorList>
            <consortium name="Genoscope - CEA"/>
            <person name="William W."/>
        </authorList>
    </citation>
    <scope>NUCLEOTIDE SEQUENCE [LARGE SCALE GENOMIC DNA]</scope>
</reference>
<protein>
    <submittedName>
        <fullName evidence="1">Uncharacterized protein</fullName>
    </submittedName>
</protein>
<name>A0ABN8M8W8_9CNID</name>
<organism evidence="1 2">
    <name type="scientific">Porites evermanni</name>
    <dbReference type="NCBI Taxonomy" id="104178"/>
    <lineage>
        <taxon>Eukaryota</taxon>
        <taxon>Metazoa</taxon>
        <taxon>Cnidaria</taxon>
        <taxon>Anthozoa</taxon>
        <taxon>Hexacorallia</taxon>
        <taxon>Scleractinia</taxon>
        <taxon>Fungiina</taxon>
        <taxon>Poritidae</taxon>
        <taxon>Porites</taxon>
    </lineage>
</organism>
<evidence type="ECO:0000313" key="1">
    <source>
        <dbReference type="EMBL" id="CAH3024946.1"/>
    </source>
</evidence>
<evidence type="ECO:0000313" key="2">
    <source>
        <dbReference type="Proteomes" id="UP001159427"/>
    </source>
</evidence>
<comment type="caution">
    <text evidence="1">The sequence shown here is derived from an EMBL/GenBank/DDBJ whole genome shotgun (WGS) entry which is preliminary data.</text>
</comment>
<proteinExistence type="predicted"/>
<sequence>MHKTLHPKADVERLYITRKGLIDIETAFKTATIGLGHYLKHKEGQYPKQALEHERSKAKKSITKSQMVFRTYIFRKLTLSAPDDLYCFCASAVHSATSRLTVSTLSPHILHAGETF</sequence>
<dbReference type="Proteomes" id="UP001159427">
    <property type="component" value="Unassembled WGS sequence"/>
</dbReference>
<accession>A0ABN8M8W8</accession>
<keyword evidence="2" id="KW-1185">Reference proteome</keyword>
<gene>
    <name evidence="1" type="ORF">PEVE_00024519</name>
</gene>
<dbReference type="EMBL" id="CALNXI010000329">
    <property type="protein sequence ID" value="CAH3024946.1"/>
    <property type="molecule type" value="Genomic_DNA"/>
</dbReference>